<name>A0ABW5G579_9PSEU</name>
<reference evidence="2" key="1">
    <citation type="journal article" date="2019" name="Int. J. Syst. Evol. Microbiol.">
        <title>The Global Catalogue of Microorganisms (GCM) 10K type strain sequencing project: providing services to taxonomists for standard genome sequencing and annotation.</title>
        <authorList>
            <consortium name="The Broad Institute Genomics Platform"/>
            <consortium name="The Broad Institute Genome Sequencing Center for Infectious Disease"/>
            <person name="Wu L."/>
            <person name="Ma J."/>
        </authorList>
    </citation>
    <scope>NUCLEOTIDE SEQUENCE [LARGE SCALE GENOMIC DNA]</scope>
    <source>
        <strain evidence="2">CGMCC 4.7645</strain>
    </source>
</reference>
<organism evidence="1 2">
    <name type="scientific">Amycolatopsis pigmentata</name>
    <dbReference type="NCBI Taxonomy" id="450801"/>
    <lineage>
        <taxon>Bacteria</taxon>
        <taxon>Bacillati</taxon>
        <taxon>Actinomycetota</taxon>
        <taxon>Actinomycetes</taxon>
        <taxon>Pseudonocardiales</taxon>
        <taxon>Pseudonocardiaceae</taxon>
        <taxon>Amycolatopsis</taxon>
    </lineage>
</organism>
<sequence length="77" mass="8529">MPDPSSGDDTVELAKDVTGFLRAGRLVGLAAWNRPRAMLRWMAELERRLPVPGRTVPASAVRRRALTAAHPIRQDQV</sequence>
<accession>A0ABW5G579</accession>
<gene>
    <name evidence="1" type="ORF">ACFSXZ_27730</name>
</gene>
<keyword evidence="2" id="KW-1185">Reference proteome</keyword>
<protein>
    <submittedName>
        <fullName evidence="1">Uncharacterized protein</fullName>
    </submittedName>
</protein>
<proteinExistence type="predicted"/>
<evidence type="ECO:0000313" key="1">
    <source>
        <dbReference type="EMBL" id="MFD2420126.1"/>
    </source>
</evidence>
<comment type="caution">
    <text evidence="1">The sequence shown here is derived from an EMBL/GenBank/DDBJ whole genome shotgun (WGS) entry which is preliminary data.</text>
</comment>
<dbReference type="Proteomes" id="UP001597417">
    <property type="component" value="Unassembled WGS sequence"/>
</dbReference>
<dbReference type="EMBL" id="JBHUKR010000017">
    <property type="protein sequence ID" value="MFD2420126.1"/>
    <property type="molecule type" value="Genomic_DNA"/>
</dbReference>
<evidence type="ECO:0000313" key="2">
    <source>
        <dbReference type="Proteomes" id="UP001597417"/>
    </source>
</evidence>
<dbReference type="RefSeq" id="WP_378268156.1">
    <property type="nucleotide sequence ID" value="NZ_JBHUKR010000017.1"/>
</dbReference>